<name>A0AA38MPB4_9CUCU</name>
<proteinExistence type="predicted"/>
<dbReference type="AlphaFoldDB" id="A0AA38MPB4"/>
<protein>
    <submittedName>
        <fullName evidence="1">Uncharacterized protein</fullName>
    </submittedName>
</protein>
<organism evidence="1 2">
    <name type="scientific">Zophobas morio</name>
    <dbReference type="NCBI Taxonomy" id="2755281"/>
    <lineage>
        <taxon>Eukaryota</taxon>
        <taxon>Metazoa</taxon>
        <taxon>Ecdysozoa</taxon>
        <taxon>Arthropoda</taxon>
        <taxon>Hexapoda</taxon>
        <taxon>Insecta</taxon>
        <taxon>Pterygota</taxon>
        <taxon>Neoptera</taxon>
        <taxon>Endopterygota</taxon>
        <taxon>Coleoptera</taxon>
        <taxon>Polyphaga</taxon>
        <taxon>Cucujiformia</taxon>
        <taxon>Tenebrionidae</taxon>
        <taxon>Zophobas</taxon>
    </lineage>
</organism>
<reference evidence="1" key="1">
    <citation type="journal article" date="2023" name="G3 (Bethesda)">
        <title>Whole genome assemblies of Zophobas morio and Tenebrio molitor.</title>
        <authorList>
            <person name="Kaur S."/>
            <person name="Stinson S.A."/>
            <person name="diCenzo G.C."/>
        </authorList>
    </citation>
    <scope>NUCLEOTIDE SEQUENCE</scope>
    <source>
        <strain evidence="1">QUZm001</strain>
    </source>
</reference>
<gene>
    <name evidence="1" type="ORF">Zmor_001492</name>
</gene>
<dbReference type="EMBL" id="JALNTZ010000001">
    <property type="protein sequence ID" value="KAJ3666035.1"/>
    <property type="molecule type" value="Genomic_DNA"/>
</dbReference>
<dbReference type="Proteomes" id="UP001168821">
    <property type="component" value="Unassembled WGS sequence"/>
</dbReference>
<accession>A0AA38MPB4</accession>
<evidence type="ECO:0000313" key="2">
    <source>
        <dbReference type="Proteomes" id="UP001168821"/>
    </source>
</evidence>
<comment type="caution">
    <text evidence="1">The sequence shown here is derived from an EMBL/GenBank/DDBJ whole genome shotgun (WGS) entry which is preliminary data.</text>
</comment>
<keyword evidence="2" id="KW-1185">Reference proteome</keyword>
<sequence length="129" mass="14833">MGFHVIAGAHCIKCIKPKTCPVYGDFWELGYGWILRGNFGILGSKIGRSNKPLFNRNDIFVFWKSSHQKNASVASNKRDGLQVLQLKIRDGRWKRETYFFVLLSHERSRKRKSRGSADGLDYNTSFAYA</sequence>
<evidence type="ECO:0000313" key="1">
    <source>
        <dbReference type="EMBL" id="KAJ3666035.1"/>
    </source>
</evidence>